<comment type="catalytic activity">
    <reaction evidence="6 9">
        <text>L-proline + NADP(+) = (S)-1-pyrroline-5-carboxylate + NADPH + 2 H(+)</text>
        <dbReference type="Rhea" id="RHEA:14109"/>
        <dbReference type="ChEBI" id="CHEBI:15378"/>
        <dbReference type="ChEBI" id="CHEBI:17388"/>
        <dbReference type="ChEBI" id="CHEBI:57783"/>
        <dbReference type="ChEBI" id="CHEBI:58349"/>
        <dbReference type="ChEBI" id="CHEBI:60039"/>
        <dbReference type="EC" id="1.5.1.2"/>
    </reaction>
</comment>
<dbReference type="PANTHER" id="PTHR11645">
    <property type="entry name" value="PYRROLINE-5-CARBOXYLATE REDUCTASE"/>
    <property type="match status" value="1"/>
</dbReference>
<keyword evidence="4 6" id="KW-0560">Oxidoreductase</keyword>
<dbReference type="FunFam" id="1.10.3730.10:FF:000001">
    <property type="entry name" value="Pyrroline-5-carboxylate reductase"/>
    <property type="match status" value="1"/>
</dbReference>
<dbReference type="Gene3D" id="3.40.50.720">
    <property type="entry name" value="NAD(P)-binding Rossmann-like Domain"/>
    <property type="match status" value="1"/>
</dbReference>
<evidence type="ECO:0000256" key="7">
    <source>
        <dbReference type="NCBIfam" id="TIGR00112"/>
    </source>
</evidence>
<evidence type="ECO:0000256" key="9">
    <source>
        <dbReference type="RuleBase" id="RU003903"/>
    </source>
</evidence>
<accession>A0A2U1K721</accession>
<dbReference type="NCBIfam" id="TIGR00112">
    <property type="entry name" value="proC"/>
    <property type="match status" value="1"/>
</dbReference>
<dbReference type="Proteomes" id="UP000245998">
    <property type="component" value="Unassembled WGS sequence"/>
</dbReference>
<dbReference type="SUPFAM" id="SSF51735">
    <property type="entry name" value="NAD(P)-binding Rossmann-fold domains"/>
    <property type="match status" value="1"/>
</dbReference>
<keyword evidence="13" id="KW-1185">Reference proteome</keyword>
<dbReference type="InterPro" id="IPR000304">
    <property type="entry name" value="Pyrroline-COOH_reductase"/>
</dbReference>
<name>A0A2U1K721_9BACI</name>
<dbReference type="OrthoDB" id="9805754at2"/>
<dbReference type="InterPro" id="IPR053790">
    <property type="entry name" value="P5CR-like_CS"/>
</dbReference>
<evidence type="ECO:0000259" key="11">
    <source>
        <dbReference type="Pfam" id="PF14748"/>
    </source>
</evidence>
<dbReference type="GO" id="GO:0055129">
    <property type="term" value="P:L-proline biosynthetic process"/>
    <property type="evidence" value="ECO:0007669"/>
    <property type="project" value="UniProtKB-UniRule"/>
</dbReference>
<proteinExistence type="inferred from homology"/>
<comment type="subcellular location">
    <subcellularLocation>
        <location evidence="6">Cytoplasm</location>
    </subcellularLocation>
</comment>
<comment type="function">
    <text evidence="5 6">Catalyzes the reduction of 1-pyrroline-5-carboxylate (PCA) to L-proline.</text>
</comment>
<dbReference type="EC" id="1.5.1.2" evidence="6 7"/>
<comment type="catalytic activity">
    <reaction evidence="6">
        <text>L-proline + NAD(+) = (S)-1-pyrroline-5-carboxylate + NADH + 2 H(+)</text>
        <dbReference type="Rhea" id="RHEA:14105"/>
        <dbReference type="ChEBI" id="CHEBI:15378"/>
        <dbReference type="ChEBI" id="CHEBI:17388"/>
        <dbReference type="ChEBI" id="CHEBI:57540"/>
        <dbReference type="ChEBI" id="CHEBI:57945"/>
        <dbReference type="ChEBI" id="CHEBI:60039"/>
        <dbReference type="EC" id="1.5.1.2"/>
    </reaction>
</comment>
<dbReference type="InterPro" id="IPR028939">
    <property type="entry name" value="P5C_Rdtase_cat_N"/>
</dbReference>
<dbReference type="Pfam" id="PF14748">
    <property type="entry name" value="P5CR_dimer"/>
    <property type="match status" value="1"/>
</dbReference>
<dbReference type="InterPro" id="IPR029036">
    <property type="entry name" value="P5CR_dimer"/>
</dbReference>
<evidence type="ECO:0000256" key="2">
    <source>
        <dbReference type="ARBA" id="ARBA00022650"/>
    </source>
</evidence>
<keyword evidence="2 6" id="KW-0641">Proline biosynthesis</keyword>
<dbReference type="InterPro" id="IPR008927">
    <property type="entry name" value="6-PGluconate_DH-like_C_sf"/>
</dbReference>
<evidence type="ECO:0000256" key="6">
    <source>
        <dbReference type="HAMAP-Rule" id="MF_01925"/>
    </source>
</evidence>
<protein>
    <recommendedName>
        <fullName evidence="6 7">Pyrroline-5-carboxylate reductase</fullName>
        <shortName evidence="6">P5C reductase</shortName>
        <shortName evidence="6">P5CR</shortName>
        <ecNumber evidence="6 7">1.5.1.2</ecNumber>
    </recommendedName>
    <alternativeName>
        <fullName evidence="6">PCA reductase</fullName>
    </alternativeName>
</protein>
<keyword evidence="6 9" id="KW-0028">Amino-acid biosynthesis</keyword>
<evidence type="ECO:0000313" key="13">
    <source>
        <dbReference type="Proteomes" id="UP000245998"/>
    </source>
</evidence>
<evidence type="ECO:0000313" key="12">
    <source>
        <dbReference type="EMBL" id="PWA13182.1"/>
    </source>
</evidence>
<dbReference type="PANTHER" id="PTHR11645:SF49">
    <property type="entry name" value="PYRROLINE-5-CARBOXYLATE REDUCTASE 1"/>
    <property type="match status" value="1"/>
</dbReference>
<dbReference type="GO" id="GO:0005737">
    <property type="term" value="C:cytoplasm"/>
    <property type="evidence" value="ECO:0007669"/>
    <property type="project" value="UniProtKB-SubCell"/>
</dbReference>
<comment type="caution">
    <text evidence="12">The sequence shown here is derived from an EMBL/GenBank/DDBJ whole genome shotgun (WGS) entry which is preliminary data.</text>
</comment>
<feature type="domain" description="Pyrroline-5-carboxylate reductase dimerisation" evidence="11">
    <location>
        <begin position="167"/>
        <end position="271"/>
    </location>
</feature>
<feature type="domain" description="Pyrroline-5-carboxylate reductase catalytic N-terminal" evidence="10">
    <location>
        <begin position="8"/>
        <end position="104"/>
    </location>
</feature>
<evidence type="ECO:0000256" key="4">
    <source>
        <dbReference type="ARBA" id="ARBA00023002"/>
    </source>
</evidence>
<dbReference type="Pfam" id="PF03807">
    <property type="entry name" value="F420_oxidored"/>
    <property type="match status" value="1"/>
</dbReference>
<evidence type="ECO:0000256" key="5">
    <source>
        <dbReference type="ARBA" id="ARBA00058118"/>
    </source>
</evidence>
<organism evidence="12 13">
    <name type="scientific">Pueribacillus theae</name>
    <dbReference type="NCBI Taxonomy" id="2171751"/>
    <lineage>
        <taxon>Bacteria</taxon>
        <taxon>Bacillati</taxon>
        <taxon>Bacillota</taxon>
        <taxon>Bacilli</taxon>
        <taxon>Bacillales</taxon>
        <taxon>Bacillaceae</taxon>
        <taxon>Pueribacillus</taxon>
    </lineage>
</organism>
<comment type="similarity">
    <text evidence="1 6 9">Belongs to the pyrroline-5-carboxylate reductase family.</text>
</comment>
<dbReference type="InterPro" id="IPR036291">
    <property type="entry name" value="NAD(P)-bd_dom_sf"/>
</dbReference>
<dbReference type="HAMAP" id="MF_01925">
    <property type="entry name" value="P5C_reductase"/>
    <property type="match status" value="1"/>
</dbReference>
<keyword evidence="6" id="KW-0963">Cytoplasm</keyword>
<dbReference type="PIRSF" id="PIRSF000193">
    <property type="entry name" value="Pyrrol-5-carb_rd"/>
    <property type="match status" value="1"/>
</dbReference>
<dbReference type="GO" id="GO:0004735">
    <property type="term" value="F:pyrroline-5-carboxylate reductase activity"/>
    <property type="evidence" value="ECO:0007669"/>
    <property type="project" value="UniProtKB-UniRule"/>
</dbReference>
<evidence type="ECO:0000256" key="1">
    <source>
        <dbReference type="ARBA" id="ARBA00005525"/>
    </source>
</evidence>
<feature type="binding site" evidence="8">
    <location>
        <begin position="12"/>
        <end position="17"/>
    </location>
    <ligand>
        <name>NADP(+)</name>
        <dbReference type="ChEBI" id="CHEBI:58349"/>
    </ligand>
</feature>
<reference evidence="12 13" key="1">
    <citation type="submission" date="2018-04" db="EMBL/GenBank/DDBJ databases">
        <title>Camelliibacillus theae gen. nov., sp. nov., isolated from Pu'er tea.</title>
        <authorList>
            <person name="Niu L."/>
        </authorList>
    </citation>
    <scope>NUCLEOTIDE SEQUENCE [LARGE SCALE GENOMIC DNA]</scope>
    <source>
        <strain evidence="12 13">T8</strain>
    </source>
</reference>
<dbReference type="Gene3D" id="1.10.3730.10">
    <property type="entry name" value="ProC C-terminal domain-like"/>
    <property type="match status" value="1"/>
</dbReference>
<dbReference type="RefSeq" id="WP_116553143.1">
    <property type="nucleotide sequence ID" value="NZ_QCZG01000002.1"/>
</dbReference>
<keyword evidence="3 6" id="KW-0521">NADP</keyword>
<dbReference type="SUPFAM" id="SSF48179">
    <property type="entry name" value="6-phosphogluconate dehydrogenase C-terminal domain-like"/>
    <property type="match status" value="1"/>
</dbReference>
<comment type="pathway">
    <text evidence="6 9">Amino-acid biosynthesis; L-proline biosynthesis; L-proline from L-glutamate 5-semialdehyde: step 1/1.</text>
</comment>
<dbReference type="PROSITE" id="PS00521">
    <property type="entry name" value="P5CR"/>
    <property type="match status" value="1"/>
</dbReference>
<dbReference type="EMBL" id="QCZG01000002">
    <property type="protein sequence ID" value="PWA13182.1"/>
    <property type="molecule type" value="Genomic_DNA"/>
</dbReference>
<dbReference type="AlphaFoldDB" id="A0A2U1K721"/>
<sequence length="282" mass="31236">MTLFEKEKIVFIGAGSMAESIIKGLLKNEILPPGQIWATNHSDDIKLNKLKTDYSIEATRDYNELFENATMIILAVKPKDVRESIDAIRSYITNDQLIISIIAGVSIDFFAEHLPDKMPIIRTMPNTSAAVGYSATAIAKGSYTTDEHLIKAKELFSAIGTVTTVEEDELHTVTGISGSGPAYLYYLAEAMEEKAIEFGLPQGTARHLIIQTFLGAAEMMNRTEESPRKLRQQVTSPKGTTEAGIQALEDHHLKRAIHECISAAVHRSRELEELYKPSTKNN</sequence>
<dbReference type="UniPathway" id="UPA00098">
    <property type="reaction ID" value="UER00361"/>
</dbReference>
<evidence type="ECO:0000256" key="8">
    <source>
        <dbReference type="PIRSR" id="PIRSR000193-1"/>
    </source>
</evidence>
<evidence type="ECO:0000256" key="3">
    <source>
        <dbReference type="ARBA" id="ARBA00022857"/>
    </source>
</evidence>
<evidence type="ECO:0000259" key="10">
    <source>
        <dbReference type="Pfam" id="PF03807"/>
    </source>
</evidence>
<gene>
    <name evidence="6 12" type="primary">proC</name>
    <name evidence="12" type="ORF">DCC39_01655</name>
</gene>
<feature type="binding site" evidence="8">
    <location>
        <begin position="75"/>
        <end position="78"/>
    </location>
    <ligand>
        <name>NADP(+)</name>
        <dbReference type="ChEBI" id="CHEBI:58349"/>
    </ligand>
</feature>